<sequence length="59" mass="6969">MKNISRHKVYLIIAATMFFINLFKVNFEDLSWTHNKTQYVSMLFSAIAFVLITILTKKK</sequence>
<evidence type="ECO:0000313" key="3">
    <source>
        <dbReference type="Proteomes" id="UP000194221"/>
    </source>
</evidence>
<keyword evidence="1" id="KW-1133">Transmembrane helix</keyword>
<dbReference type="EMBL" id="LAPZ01000001">
    <property type="protein sequence ID" value="OSY89140.1"/>
    <property type="molecule type" value="Genomic_DNA"/>
</dbReference>
<dbReference type="Proteomes" id="UP000194221">
    <property type="component" value="Unassembled WGS sequence"/>
</dbReference>
<name>A0A1Y2PG56_9FLAO</name>
<keyword evidence="1" id="KW-0812">Transmembrane</keyword>
<accession>A0A1Y2PG56</accession>
<keyword evidence="1" id="KW-0472">Membrane</keyword>
<proteinExistence type="predicted"/>
<organism evidence="2 3">
    <name type="scientific">Tenacibaculum holothuriorum</name>
    <dbReference type="NCBI Taxonomy" id="1635173"/>
    <lineage>
        <taxon>Bacteria</taxon>
        <taxon>Pseudomonadati</taxon>
        <taxon>Bacteroidota</taxon>
        <taxon>Flavobacteriia</taxon>
        <taxon>Flavobacteriales</taxon>
        <taxon>Flavobacteriaceae</taxon>
        <taxon>Tenacibaculum</taxon>
    </lineage>
</organism>
<comment type="caution">
    <text evidence="2">The sequence shown here is derived from an EMBL/GenBank/DDBJ whole genome shotgun (WGS) entry which is preliminary data.</text>
</comment>
<protein>
    <submittedName>
        <fullName evidence="2">Uncharacterized protein</fullName>
    </submittedName>
</protein>
<feature type="transmembrane region" description="Helical" evidence="1">
    <location>
        <begin position="9"/>
        <end position="27"/>
    </location>
</feature>
<dbReference type="RefSeq" id="WP_086028934.1">
    <property type="nucleotide sequence ID" value="NZ_LAPZ01000001.1"/>
</dbReference>
<keyword evidence="3" id="KW-1185">Reference proteome</keyword>
<dbReference type="InParanoid" id="A0A1Y2PG56"/>
<gene>
    <name evidence="2" type="ORF">WH52_00335</name>
</gene>
<evidence type="ECO:0000256" key="1">
    <source>
        <dbReference type="SAM" id="Phobius"/>
    </source>
</evidence>
<dbReference type="AlphaFoldDB" id="A0A1Y2PG56"/>
<evidence type="ECO:0000313" key="2">
    <source>
        <dbReference type="EMBL" id="OSY89140.1"/>
    </source>
</evidence>
<feature type="transmembrane region" description="Helical" evidence="1">
    <location>
        <begin position="39"/>
        <end position="56"/>
    </location>
</feature>
<dbReference type="STRING" id="1635173.WH52_00335"/>
<reference evidence="2 3" key="1">
    <citation type="submission" date="2015-03" db="EMBL/GenBank/DDBJ databases">
        <title>Genome sequence of Tenacibaculum sp. S2-2, isolated from intestinal microbiota of sea cucumber, Apostichopus japonicas.</title>
        <authorList>
            <person name="Shao Z."/>
            <person name="Wang L."/>
            <person name="Li X."/>
        </authorList>
    </citation>
    <scope>NUCLEOTIDE SEQUENCE [LARGE SCALE GENOMIC DNA]</scope>
    <source>
        <strain evidence="2 3">S2-2</strain>
    </source>
</reference>